<organism evidence="2 3">
    <name type="scientific">Rhamnusium bicolor</name>
    <dbReference type="NCBI Taxonomy" id="1586634"/>
    <lineage>
        <taxon>Eukaryota</taxon>
        <taxon>Metazoa</taxon>
        <taxon>Ecdysozoa</taxon>
        <taxon>Arthropoda</taxon>
        <taxon>Hexapoda</taxon>
        <taxon>Insecta</taxon>
        <taxon>Pterygota</taxon>
        <taxon>Neoptera</taxon>
        <taxon>Endopterygota</taxon>
        <taxon>Coleoptera</taxon>
        <taxon>Polyphaga</taxon>
        <taxon>Cucujiformia</taxon>
        <taxon>Chrysomeloidea</taxon>
        <taxon>Cerambycidae</taxon>
        <taxon>Lepturinae</taxon>
        <taxon>Rhagiini</taxon>
        <taxon>Rhamnusium</taxon>
    </lineage>
</organism>
<dbReference type="Pfam" id="PF03184">
    <property type="entry name" value="DDE_1"/>
    <property type="match status" value="1"/>
</dbReference>
<evidence type="ECO:0000313" key="3">
    <source>
        <dbReference type="Proteomes" id="UP001162156"/>
    </source>
</evidence>
<sequence>MTRTYRNKTDRIRKSPEEINVAVNRVLKDGLKIRRVADELGFSFASLQRHVKKAKALAEDEQSKYHFWNKREAAVKDWLAGFIERNSDLSVRQPEATNLSRSTAFNKHNINTFFQKLSDLRERYNFPSSNIYNCDETGCTTVHKPPKILAKKGQKQENPCLLLLDNHQSHVNLDVIKSAKENGVHLFTFPPLDVGVYGPFKAYYNSAAAAWMTSNLVKTISWYRIPELVMSAFDKAMTRNNILSAFEKSGIHRFNSDVFSEHNFLTSHVTDRVEQDSPTPECSMAHSEQLAAIIFNTDLCTFFVLSMAEGG</sequence>
<dbReference type="GO" id="GO:0003677">
    <property type="term" value="F:DNA binding"/>
    <property type="evidence" value="ECO:0007669"/>
    <property type="project" value="TreeGrafter"/>
</dbReference>
<dbReference type="Proteomes" id="UP001162156">
    <property type="component" value="Unassembled WGS sequence"/>
</dbReference>
<protein>
    <recommendedName>
        <fullName evidence="1">DDE-1 domain-containing protein</fullName>
    </recommendedName>
</protein>
<feature type="domain" description="DDE-1" evidence="1">
    <location>
        <begin position="155"/>
        <end position="221"/>
    </location>
</feature>
<dbReference type="AlphaFoldDB" id="A0AAV8XLU7"/>
<name>A0AAV8XLU7_9CUCU</name>
<evidence type="ECO:0000259" key="1">
    <source>
        <dbReference type="Pfam" id="PF03184"/>
    </source>
</evidence>
<gene>
    <name evidence="2" type="ORF">NQ314_010933</name>
</gene>
<dbReference type="InterPro" id="IPR004875">
    <property type="entry name" value="DDE_SF_endonuclease_dom"/>
</dbReference>
<dbReference type="GO" id="GO:0005634">
    <property type="term" value="C:nucleus"/>
    <property type="evidence" value="ECO:0007669"/>
    <property type="project" value="TreeGrafter"/>
</dbReference>
<dbReference type="EMBL" id="JANEYF010003029">
    <property type="protein sequence ID" value="KAJ8939993.1"/>
    <property type="molecule type" value="Genomic_DNA"/>
</dbReference>
<dbReference type="InterPro" id="IPR050863">
    <property type="entry name" value="CenT-Element_Derived"/>
</dbReference>
<evidence type="ECO:0000313" key="2">
    <source>
        <dbReference type="EMBL" id="KAJ8939993.1"/>
    </source>
</evidence>
<reference evidence="2" key="1">
    <citation type="journal article" date="2023" name="Insect Mol. Biol.">
        <title>Genome sequencing provides insights into the evolution of gene families encoding plant cell wall-degrading enzymes in longhorned beetles.</title>
        <authorList>
            <person name="Shin N.R."/>
            <person name="Okamura Y."/>
            <person name="Kirsch R."/>
            <person name="Pauchet Y."/>
        </authorList>
    </citation>
    <scope>NUCLEOTIDE SEQUENCE</scope>
    <source>
        <strain evidence="2">RBIC_L_NR</strain>
    </source>
</reference>
<dbReference type="PANTHER" id="PTHR19303:SF74">
    <property type="entry name" value="POGO TRANSPOSABLE ELEMENT WITH KRAB DOMAIN"/>
    <property type="match status" value="1"/>
</dbReference>
<comment type="caution">
    <text evidence="2">The sequence shown here is derived from an EMBL/GenBank/DDBJ whole genome shotgun (WGS) entry which is preliminary data.</text>
</comment>
<dbReference type="PANTHER" id="PTHR19303">
    <property type="entry name" value="TRANSPOSON"/>
    <property type="match status" value="1"/>
</dbReference>
<keyword evidence="3" id="KW-1185">Reference proteome</keyword>
<proteinExistence type="predicted"/>
<accession>A0AAV8XLU7</accession>